<dbReference type="AlphaFoldDB" id="A0A8J5LVH6"/>
<proteinExistence type="inferred from homology"/>
<reference evidence="5 6" key="1">
    <citation type="submission" date="2020-08" db="EMBL/GenBank/DDBJ databases">
        <title>Plant Genome Project.</title>
        <authorList>
            <person name="Zhang R.-G."/>
        </authorList>
    </citation>
    <scope>NUCLEOTIDE SEQUENCE [LARGE SCALE GENOMIC DNA]</scope>
    <source>
        <tissue evidence="5">Rhizome</tissue>
    </source>
</reference>
<dbReference type="EMBL" id="JACMSC010000004">
    <property type="protein sequence ID" value="KAG6526634.1"/>
    <property type="molecule type" value="Genomic_DNA"/>
</dbReference>
<comment type="subunit">
    <text evidence="2">Binds SCAR.</text>
</comment>
<evidence type="ECO:0000256" key="1">
    <source>
        <dbReference type="ARBA" id="ARBA00010020"/>
    </source>
</evidence>
<name>A0A8J5LVH6_ZINOF</name>
<feature type="region of interest" description="Disordered" evidence="4">
    <location>
        <begin position="240"/>
        <end position="265"/>
    </location>
</feature>
<dbReference type="PANTHER" id="PTHR10460">
    <property type="entry name" value="ABL INTERACTOR FAMILY MEMBER"/>
    <property type="match status" value="1"/>
</dbReference>
<dbReference type="Gene3D" id="6.10.140.1620">
    <property type="match status" value="1"/>
</dbReference>
<dbReference type="PANTHER" id="PTHR10460:SF0">
    <property type="entry name" value="ABELSON INTERACTING PROTEIN, ISOFORM D"/>
    <property type="match status" value="1"/>
</dbReference>
<sequence length="393" mass="43616">MTFDEVSMERSKSFVKALQCPIRRPRSAAHSIDAGDSRKLLFLFDSAEKLLLYFYRRESDLQLAQSMQELKNLRPQLYTAAEYCESSYLHNEQKQIPFFDFPWNELSCFGITLILALVPHATWTKGKTPELIPFKNTGGEINDSLWDLVLDNLKGYAVRALVNAVDHLGTVASKLTDLFEQQMFDVSIVESGISCLRQRSSTCQAYVDKEGRIQHQMSFRTLRHHKHYTLPSLDKTAISSMQMPPKSDVTAKPSSGTSGKSSSKTLSWHLATSGGTSSALPWQVYCVLRMDLCVLTLVDCEMEILVPEEAAASLSSPSANHLLAANGNATSDIASNKFGLAGSKEASKPVPAIKSLHGHGALQIYRPRTRSRSMLSVFFSKPKTLTSRNISVS</sequence>
<evidence type="ECO:0000313" key="5">
    <source>
        <dbReference type="EMBL" id="KAG6526634.1"/>
    </source>
</evidence>
<gene>
    <name evidence="5" type="ORF">ZIOFF_016628</name>
</gene>
<comment type="similarity">
    <text evidence="1">Belongs to the ABI family.</text>
</comment>
<protein>
    <submittedName>
        <fullName evidence="5">Uncharacterized protein</fullName>
    </submittedName>
</protein>
<comment type="caution">
    <text evidence="5">The sequence shown here is derived from an EMBL/GenBank/DDBJ whole genome shotgun (WGS) entry which is preliminary data.</text>
</comment>
<evidence type="ECO:0000256" key="3">
    <source>
        <dbReference type="ARBA" id="ARBA00025223"/>
    </source>
</evidence>
<evidence type="ECO:0000256" key="4">
    <source>
        <dbReference type="SAM" id="MobiDB-lite"/>
    </source>
</evidence>
<organism evidence="5 6">
    <name type="scientific">Zingiber officinale</name>
    <name type="common">Ginger</name>
    <name type="synonym">Amomum zingiber</name>
    <dbReference type="NCBI Taxonomy" id="94328"/>
    <lineage>
        <taxon>Eukaryota</taxon>
        <taxon>Viridiplantae</taxon>
        <taxon>Streptophyta</taxon>
        <taxon>Embryophyta</taxon>
        <taxon>Tracheophyta</taxon>
        <taxon>Spermatophyta</taxon>
        <taxon>Magnoliopsida</taxon>
        <taxon>Liliopsida</taxon>
        <taxon>Zingiberales</taxon>
        <taxon>Zingiberaceae</taxon>
        <taxon>Zingiber</taxon>
    </lineage>
</organism>
<dbReference type="InterPro" id="IPR028457">
    <property type="entry name" value="ABI"/>
</dbReference>
<evidence type="ECO:0000256" key="2">
    <source>
        <dbReference type="ARBA" id="ARBA00011513"/>
    </source>
</evidence>
<dbReference type="Proteomes" id="UP000734854">
    <property type="component" value="Unassembled WGS sequence"/>
</dbReference>
<evidence type="ECO:0000313" key="6">
    <source>
        <dbReference type="Proteomes" id="UP000734854"/>
    </source>
</evidence>
<accession>A0A8J5LVH6</accession>
<comment type="function">
    <text evidence="3">Involved in regulation of actin and microtubule organization. Part of a WAVE complex that activates the Arp2/3 complex.</text>
</comment>
<keyword evidence="6" id="KW-1185">Reference proteome</keyword>
<feature type="compositionally biased region" description="Low complexity" evidence="4">
    <location>
        <begin position="254"/>
        <end position="265"/>
    </location>
</feature>